<accession>A0A8T2SMK7</accession>
<dbReference type="Pfam" id="PF05699">
    <property type="entry name" value="Dimer_Tnp_hAT"/>
    <property type="match status" value="1"/>
</dbReference>
<reference evidence="2" key="1">
    <citation type="submission" date="2021-08" db="EMBL/GenBank/DDBJ databases">
        <title>WGS assembly of Ceratopteris richardii.</title>
        <authorList>
            <person name="Marchant D.B."/>
            <person name="Chen G."/>
            <person name="Jenkins J."/>
            <person name="Shu S."/>
            <person name="Leebens-Mack J."/>
            <person name="Grimwood J."/>
            <person name="Schmutz J."/>
            <person name="Soltis P."/>
            <person name="Soltis D."/>
            <person name="Chen Z.-H."/>
        </authorList>
    </citation>
    <scope>NUCLEOTIDE SEQUENCE</scope>
    <source>
        <strain evidence="2">Whitten #5841</strain>
        <tissue evidence="2">Leaf</tissue>
    </source>
</reference>
<dbReference type="AlphaFoldDB" id="A0A8T2SMK7"/>
<dbReference type="OrthoDB" id="118159at2759"/>
<comment type="caution">
    <text evidence="2">The sequence shown here is derived from an EMBL/GenBank/DDBJ whole genome shotgun (WGS) entry which is preliminary data.</text>
</comment>
<dbReference type="PANTHER" id="PTHR46880">
    <property type="entry name" value="RAS-ASSOCIATING DOMAIN-CONTAINING PROTEIN"/>
    <property type="match status" value="1"/>
</dbReference>
<dbReference type="InterPro" id="IPR008906">
    <property type="entry name" value="HATC_C_dom"/>
</dbReference>
<proteinExistence type="predicted"/>
<evidence type="ECO:0000313" key="2">
    <source>
        <dbReference type="EMBL" id="KAH7352083.1"/>
    </source>
</evidence>
<name>A0A8T2SMK7_CERRI</name>
<keyword evidence="3" id="KW-1185">Reference proteome</keyword>
<sequence>MQKGLQKMQNIQEESLHNLFKAAYFIGKNNSSFSLYPSLLCLMRSLDVKSMTTLYNDDKSCVEILHFCKSFDALLFALEKERRDLYDLFSTFECIYALHFLVDILEKITDLSFMFQRDYVDVTTVHGLVSSTILCIRDEFLDEREIDLNAAQQGIGEFPIIPEYGAKNDFQFKYAKKLCQSLEKRFVDNSIMHAVKILVPAQHPLHERLLKEYGKTECEKIVDFYGNAKLLENVLIAPIIDGEAFKTEFRKFKHHAKVDFAKMSLIEVASMLANNSTWNYAYPNILKVIQIALVQCCSIAICERGFSARTQIKSKWRNRLDIESLNALMTIVIEGKEDYDFSNAMELWKAETNRHLSTQGGFSRINV</sequence>
<protein>
    <recommendedName>
        <fullName evidence="1">HAT C-terminal dimerisation domain-containing protein</fullName>
    </recommendedName>
</protein>
<evidence type="ECO:0000313" key="3">
    <source>
        <dbReference type="Proteomes" id="UP000825935"/>
    </source>
</evidence>
<dbReference type="PANTHER" id="PTHR46880:SF5">
    <property type="entry name" value="DUF4371 DOMAIN-CONTAINING PROTEIN"/>
    <property type="match status" value="1"/>
</dbReference>
<dbReference type="EMBL" id="CM035424">
    <property type="protein sequence ID" value="KAH7352083.1"/>
    <property type="molecule type" value="Genomic_DNA"/>
</dbReference>
<evidence type="ECO:0000259" key="1">
    <source>
        <dbReference type="Pfam" id="PF05699"/>
    </source>
</evidence>
<organism evidence="2 3">
    <name type="scientific">Ceratopteris richardii</name>
    <name type="common">Triangle waterfern</name>
    <dbReference type="NCBI Taxonomy" id="49495"/>
    <lineage>
        <taxon>Eukaryota</taxon>
        <taxon>Viridiplantae</taxon>
        <taxon>Streptophyta</taxon>
        <taxon>Embryophyta</taxon>
        <taxon>Tracheophyta</taxon>
        <taxon>Polypodiopsida</taxon>
        <taxon>Polypodiidae</taxon>
        <taxon>Polypodiales</taxon>
        <taxon>Pteridineae</taxon>
        <taxon>Pteridaceae</taxon>
        <taxon>Parkerioideae</taxon>
        <taxon>Ceratopteris</taxon>
    </lineage>
</organism>
<feature type="domain" description="HAT C-terminal dimerisation" evidence="1">
    <location>
        <begin position="281"/>
        <end position="331"/>
    </location>
</feature>
<dbReference type="Proteomes" id="UP000825935">
    <property type="component" value="Chromosome 19"/>
</dbReference>
<dbReference type="GO" id="GO:0046983">
    <property type="term" value="F:protein dimerization activity"/>
    <property type="evidence" value="ECO:0007669"/>
    <property type="project" value="InterPro"/>
</dbReference>
<gene>
    <name evidence="2" type="ORF">KP509_19G029200</name>
</gene>